<comment type="caution">
    <text evidence="5">The sequence shown here is derived from an EMBL/GenBank/DDBJ whole genome shotgun (WGS) entry which is preliminary data.</text>
</comment>
<dbReference type="Gene3D" id="1.10.10.60">
    <property type="entry name" value="Homeodomain-like"/>
    <property type="match status" value="2"/>
</dbReference>
<dbReference type="AlphaFoldDB" id="A0A317CG96"/>
<reference evidence="5 6" key="1">
    <citation type="submission" date="2018-05" db="EMBL/GenBank/DDBJ databases">
        <title>Leucothrix arctica sp. nov., isolated from Arctic seawater.</title>
        <authorList>
            <person name="Choi A."/>
            <person name="Baek K."/>
        </authorList>
    </citation>
    <scope>NUCLEOTIDE SEQUENCE [LARGE SCALE GENOMIC DNA]</scope>
    <source>
        <strain evidence="5 6">IMCC9719</strain>
    </source>
</reference>
<name>A0A317CG96_9GAMM</name>
<dbReference type="Proteomes" id="UP000245506">
    <property type="component" value="Unassembled WGS sequence"/>
</dbReference>
<proteinExistence type="predicted"/>
<dbReference type="Gene3D" id="2.60.120.10">
    <property type="entry name" value="Jelly Rolls"/>
    <property type="match status" value="1"/>
</dbReference>
<dbReference type="InterPro" id="IPR014710">
    <property type="entry name" value="RmlC-like_jellyroll"/>
</dbReference>
<dbReference type="SUPFAM" id="SSF46689">
    <property type="entry name" value="Homeodomain-like"/>
    <property type="match status" value="2"/>
</dbReference>
<gene>
    <name evidence="5" type="ORF">DKT75_07465</name>
</gene>
<keyword evidence="6" id="KW-1185">Reference proteome</keyword>
<dbReference type="PANTHER" id="PTHR46796">
    <property type="entry name" value="HTH-TYPE TRANSCRIPTIONAL ACTIVATOR RHAS-RELATED"/>
    <property type="match status" value="1"/>
</dbReference>
<dbReference type="PROSITE" id="PS01124">
    <property type="entry name" value="HTH_ARAC_FAMILY_2"/>
    <property type="match status" value="1"/>
</dbReference>
<dbReference type="InterPro" id="IPR009057">
    <property type="entry name" value="Homeodomain-like_sf"/>
</dbReference>
<dbReference type="PANTHER" id="PTHR46796:SF10">
    <property type="entry name" value="TRANSCRIPTIONAL ACTIVATOR FEAR"/>
    <property type="match status" value="1"/>
</dbReference>
<dbReference type="PROSITE" id="PS00041">
    <property type="entry name" value="HTH_ARAC_FAMILY_1"/>
    <property type="match status" value="1"/>
</dbReference>
<dbReference type="InterPro" id="IPR050204">
    <property type="entry name" value="AraC_XylS_family_regulators"/>
</dbReference>
<keyword evidence="3" id="KW-0804">Transcription</keyword>
<dbReference type="Pfam" id="PF12833">
    <property type="entry name" value="HTH_18"/>
    <property type="match status" value="1"/>
</dbReference>
<sequence length="268" mass="30415">MNDVNNFTASVVRLSEQPRNHSHLHHQIIFGLKGHAEFEVAGVSGFIQKGVGCIVTSNTSHSFFGNQENKILMLDITSNIGLFELEAAFTHGVLDQILNSPKYFQFDQDMQSLLKVMSHELETVHNNQQAAKAIGQCLLHSLYHRLRGDMCIEEVSKPRDRIDINRIKRYIHDNLGMKIQTADLARLCNLSESHFYQKFRESAGISPYQFVIDERIKVASKLITESNKSITEICFSLGFSSQSAFTNVFRKKVGMSPTAYRQNYLINA</sequence>
<feature type="domain" description="HTH araC/xylS-type" evidence="4">
    <location>
        <begin position="165"/>
        <end position="263"/>
    </location>
</feature>
<evidence type="ECO:0000313" key="6">
    <source>
        <dbReference type="Proteomes" id="UP000245506"/>
    </source>
</evidence>
<accession>A0A317CG96</accession>
<dbReference type="InterPro" id="IPR018060">
    <property type="entry name" value="HTH_AraC"/>
</dbReference>
<dbReference type="GO" id="GO:0043565">
    <property type="term" value="F:sequence-specific DNA binding"/>
    <property type="evidence" value="ECO:0007669"/>
    <property type="project" value="InterPro"/>
</dbReference>
<evidence type="ECO:0000256" key="2">
    <source>
        <dbReference type="ARBA" id="ARBA00023125"/>
    </source>
</evidence>
<dbReference type="OrthoDB" id="282744at2"/>
<evidence type="ECO:0000256" key="1">
    <source>
        <dbReference type="ARBA" id="ARBA00023015"/>
    </source>
</evidence>
<dbReference type="GO" id="GO:0003700">
    <property type="term" value="F:DNA-binding transcription factor activity"/>
    <property type="evidence" value="ECO:0007669"/>
    <property type="project" value="InterPro"/>
</dbReference>
<evidence type="ECO:0000256" key="3">
    <source>
        <dbReference type="ARBA" id="ARBA00023163"/>
    </source>
</evidence>
<organism evidence="5 6">
    <name type="scientific">Leucothrix arctica</name>
    <dbReference type="NCBI Taxonomy" id="1481894"/>
    <lineage>
        <taxon>Bacteria</taxon>
        <taxon>Pseudomonadati</taxon>
        <taxon>Pseudomonadota</taxon>
        <taxon>Gammaproteobacteria</taxon>
        <taxon>Thiotrichales</taxon>
        <taxon>Thiotrichaceae</taxon>
        <taxon>Leucothrix</taxon>
    </lineage>
</organism>
<evidence type="ECO:0000259" key="4">
    <source>
        <dbReference type="PROSITE" id="PS01124"/>
    </source>
</evidence>
<dbReference type="InterPro" id="IPR020449">
    <property type="entry name" value="Tscrpt_reg_AraC-type_HTH"/>
</dbReference>
<protein>
    <recommendedName>
        <fullName evidence="4">HTH araC/xylS-type domain-containing protein</fullName>
    </recommendedName>
</protein>
<dbReference type="RefSeq" id="WP_109822797.1">
    <property type="nucleotide sequence ID" value="NZ_QGKL01000021.1"/>
</dbReference>
<dbReference type="SMART" id="SM00342">
    <property type="entry name" value="HTH_ARAC"/>
    <property type="match status" value="1"/>
</dbReference>
<dbReference type="PRINTS" id="PR00032">
    <property type="entry name" value="HTHARAC"/>
</dbReference>
<dbReference type="EMBL" id="QGKL01000021">
    <property type="protein sequence ID" value="PWQ97369.1"/>
    <property type="molecule type" value="Genomic_DNA"/>
</dbReference>
<dbReference type="SUPFAM" id="SSF51182">
    <property type="entry name" value="RmlC-like cupins"/>
    <property type="match status" value="1"/>
</dbReference>
<keyword evidence="1" id="KW-0805">Transcription regulation</keyword>
<keyword evidence="2" id="KW-0238">DNA-binding</keyword>
<evidence type="ECO:0000313" key="5">
    <source>
        <dbReference type="EMBL" id="PWQ97369.1"/>
    </source>
</evidence>
<dbReference type="InterPro" id="IPR018062">
    <property type="entry name" value="HTH_AraC-typ_CS"/>
</dbReference>
<dbReference type="InterPro" id="IPR011051">
    <property type="entry name" value="RmlC_Cupin_sf"/>
</dbReference>